<proteinExistence type="predicted"/>
<gene>
    <name evidence="1" type="ORF">CLV43_108358</name>
</gene>
<dbReference type="AlphaFoldDB" id="A0A2T0SZW1"/>
<protein>
    <submittedName>
        <fullName evidence="1">Uncharacterized protein</fullName>
    </submittedName>
</protein>
<organism evidence="1 2">
    <name type="scientific">Umezawaea tangerina</name>
    <dbReference type="NCBI Taxonomy" id="84725"/>
    <lineage>
        <taxon>Bacteria</taxon>
        <taxon>Bacillati</taxon>
        <taxon>Actinomycetota</taxon>
        <taxon>Actinomycetes</taxon>
        <taxon>Pseudonocardiales</taxon>
        <taxon>Pseudonocardiaceae</taxon>
        <taxon>Umezawaea</taxon>
    </lineage>
</organism>
<dbReference type="EMBL" id="PVTF01000008">
    <property type="protein sequence ID" value="PRY38958.1"/>
    <property type="molecule type" value="Genomic_DNA"/>
</dbReference>
<keyword evidence="2" id="KW-1185">Reference proteome</keyword>
<sequence length="106" mass="11082">MGASLGQSGIIGSTGWERTNAVTRAALMSTECLLSTILDLAYSSSLARESAMSRLHMVSCPIRSTGLNAESSVRSTCGLSGWYGHTLCLAAKVLAKPDLSRWSAGS</sequence>
<evidence type="ECO:0000313" key="1">
    <source>
        <dbReference type="EMBL" id="PRY38958.1"/>
    </source>
</evidence>
<evidence type="ECO:0000313" key="2">
    <source>
        <dbReference type="Proteomes" id="UP000239494"/>
    </source>
</evidence>
<accession>A0A2T0SZW1</accession>
<name>A0A2T0SZW1_9PSEU</name>
<reference evidence="1 2" key="1">
    <citation type="submission" date="2018-03" db="EMBL/GenBank/DDBJ databases">
        <title>Genomic Encyclopedia of Archaeal and Bacterial Type Strains, Phase II (KMG-II): from individual species to whole genera.</title>
        <authorList>
            <person name="Goeker M."/>
        </authorList>
    </citation>
    <scope>NUCLEOTIDE SEQUENCE [LARGE SCALE GENOMIC DNA]</scope>
    <source>
        <strain evidence="1 2">DSM 44720</strain>
    </source>
</reference>
<dbReference type="Proteomes" id="UP000239494">
    <property type="component" value="Unassembled WGS sequence"/>
</dbReference>
<comment type="caution">
    <text evidence="1">The sequence shown here is derived from an EMBL/GenBank/DDBJ whole genome shotgun (WGS) entry which is preliminary data.</text>
</comment>